<proteinExistence type="predicted"/>
<sequence length="37" mass="4608">MVLRMVKYSSESSKKSQRYQKQFMYYPSEMVQTYLVY</sequence>
<dbReference type="EMBL" id="GBRH01245287">
    <property type="protein sequence ID" value="JAD52608.1"/>
    <property type="molecule type" value="Transcribed_RNA"/>
</dbReference>
<name>A0A0A9AS02_ARUDO</name>
<reference evidence="1" key="1">
    <citation type="submission" date="2014-09" db="EMBL/GenBank/DDBJ databases">
        <authorList>
            <person name="Magalhaes I.L.F."/>
            <person name="Oliveira U."/>
            <person name="Santos F.R."/>
            <person name="Vidigal T.H.D.A."/>
            <person name="Brescovit A.D."/>
            <person name="Santos A.J."/>
        </authorList>
    </citation>
    <scope>NUCLEOTIDE SEQUENCE</scope>
    <source>
        <tissue evidence="1">Shoot tissue taken approximately 20 cm above the soil surface</tissue>
    </source>
</reference>
<protein>
    <submittedName>
        <fullName evidence="1">Uncharacterized protein</fullName>
    </submittedName>
</protein>
<dbReference type="AlphaFoldDB" id="A0A0A9AS02"/>
<reference evidence="1" key="2">
    <citation type="journal article" date="2015" name="Data Brief">
        <title>Shoot transcriptome of the giant reed, Arundo donax.</title>
        <authorList>
            <person name="Barrero R.A."/>
            <person name="Guerrero F.D."/>
            <person name="Moolhuijzen P."/>
            <person name="Goolsby J.A."/>
            <person name="Tidwell J."/>
            <person name="Bellgard S.E."/>
            <person name="Bellgard M.I."/>
        </authorList>
    </citation>
    <scope>NUCLEOTIDE SEQUENCE</scope>
    <source>
        <tissue evidence="1">Shoot tissue taken approximately 20 cm above the soil surface</tissue>
    </source>
</reference>
<evidence type="ECO:0000313" key="1">
    <source>
        <dbReference type="EMBL" id="JAD52608.1"/>
    </source>
</evidence>
<organism evidence="1">
    <name type="scientific">Arundo donax</name>
    <name type="common">Giant reed</name>
    <name type="synonym">Donax arundinaceus</name>
    <dbReference type="NCBI Taxonomy" id="35708"/>
    <lineage>
        <taxon>Eukaryota</taxon>
        <taxon>Viridiplantae</taxon>
        <taxon>Streptophyta</taxon>
        <taxon>Embryophyta</taxon>
        <taxon>Tracheophyta</taxon>
        <taxon>Spermatophyta</taxon>
        <taxon>Magnoliopsida</taxon>
        <taxon>Liliopsida</taxon>
        <taxon>Poales</taxon>
        <taxon>Poaceae</taxon>
        <taxon>PACMAD clade</taxon>
        <taxon>Arundinoideae</taxon>
        <taxon>Arundineae</taxon>
        <taxon>Arundo</taxon>
    </lineage>
</organism>
<accession>A0A0A9AS02</accession>